<feature type="transmembrane region" description="Helical" evidence="7">
    <location>
        <begin position="51"/>
        <end position="72"/>
    </location>
</feature>
<dbReference type="STRING" id="943830.A4A58_15210"/>
<dbReference type="AlphaFoldDB" id="A0A163XN03"/>
<keyword evidence="5 7" id="KW-1133">Transmembrane helix</keyword>
<proteinExistence type="inferred from homology"/>
<organism evidence="8 9">
    <name type="scientific">Tardiphaga robiniae</name>
    <dbReference type="NCBI Taxonomy" id="943830"/>
    <lineage>
        <taxon>Bacteria</taxon>
        <taxon>Pseudomonadati</taxon>
        <taxon>Pseudomonadota</taxon>
        <taxon>Alphaproteobacteria</taxon>
        <taxon>Hyphomicrobiales</taxon>
        <taxon>Nitrobacteraceae</taxon>
        <taxon>Tardiphaga</taxon>
    </lineage>
</organism>
<dbReference type="PANTHER" id="PTHR40043:SF1">
    <property type="entry name" value="UPF0719 INNER MEMBRANE PROTEIN YJFL"/>
    <property type="match status" value="1"/>
</dbReference>
<evidence type="ECO:0000256" key="2">
    <source>
        <dbReference type="ARBA" id="ARBA00005779"/>
    </source>
</evidence>
<dbReference type="InterPro" id="IPR007140">
    <property type="entry name" value="DUF350"/>
</dbReference>
<sequence>MVLQSLVGLPAFLVYFCTGIVAVMLYLFVYLRVTAHDEFALIRKDCAPAAIALGLSLLGFVLPVASAIVHSANVVDCLIWAIIALIVQIAVYFILRIPVPQLSDRIANGEMAPALWLGLASLAAGVLNAASMVYSP</sequence>
<keyword evidence="3" id="KW-1003">Cell membrane</keyword>
<evidence type="ECO:0008006" key="10">
    <source>
        <dbReference type="Google" id="ProtNLM"/>
    </source>
</evidence>
<dbReference type="Proteomes" id="UP000076574">
    <property type="component" value="Unassembled WGS sequence"/>
</dbReference>
<evidence type="ECO:0000313" key="8">
    <source>
        <dbReference type="EMBL" id="KZD21128.1"/>
    </source>
</evidence>
<evidence type="ECO:0000256" key="5">
    <source>
        <dbReference type="ARBA" id="ARBA00022989"/>
    </source>
</evidence>
<dbReference type="RefSeq" id="WP_068737118.1">
    <property type="nucleotide sequence ID" value="NZ_LVYV01000053.1"/>
</dbReference>
<evidence type="ECO:0000256" key="4">
    <source>
        <dbReference type="ARBA" id="ARBA00022692"/>
    </source>
</evidence>
<dbReference type="Pfam" id="PF03994">
    <property type="entry name" value="DUF350"/>
    <property type="match status" value="1"/>
</dbReference>
<feature type="transmembrane region" description="Helical" evidence="7">
    <location>
        <begin position="78"/>
        <end position="95"/>
    </location>
</feature>
<protein>
    <recommendedName>
        <fullName evidence="10">DUF350 domain-containing protein</fullName>
    </recommendedName>
</protein>
<comment type="subcellular location">
    <subcellularLocation>
        <location evidence="1">Cell membrane</location>
        <topology evidence="1">Multi-pass membrane protein</topology>
    </subcellularLocation>
</comment>
<comment type="similarity">
    <text evidence="2">Belongs to the UPF0719 family.</text>
</comment>
<evidence type="ECO:0000256" key="1">
    <source>
        <dbReference type="ARBA" id="ARBA00004651"/>
    </source>
</evidence>
<evidence type="ECO:0000256" key="6">
    <source>
        <dbReference type="ARBA" id="ARBA00023136"/>
    </source>
</evidence>
<dbReference type="OrthoDB" id="5573330at2"/>
<dbReference type="GO" id="GO:0005886">
    <property type="term" value="C:plasma membrane"/>
    <property type="evidence" value="ECO:0007669"/>
    <property type="project" value="UniProtKB-SubCell"/>
</dbReference>
<keyword evidence="6 7" id="KW-0472">Membrane</keyword>
<reference evidence="8 9" key="1">
    <citation type="submission" date="2016-03" db="EMBL/GenBank/DDBJ databases">
        <title>Microsymbionts genomes from the relict species Vavilovia formosa (Stev.) Fed.</title>
        <authorList>
            <person name="Kopat V."/>
            <person name="Chirak E."/>
            <person name="Kimeklis A."/>
            <person name="Andronov E."/>
        </authorList>
    </citation>
    <scope>NUCLEOTIDE SEQUENCE [LARGE SCALE GENOMIC DNA]</scope>
    <source>
        <strain evidence="8 9">Vaf07</strain>
    </source>
</reference>
<feature type="transmembrane region" description="Helical" evidence="7">
    <location>
        <begin position="115"/>
        <end position="134"/>
    </location>
</feature>
<dbReference type="PANTHER" id="PTHR40043">
    <property type="entry name" value="UPF0719 INNER MEMBRANE PROTEIN YJFL"/>
    <property type="match status" value="1"/>
</dbReference>
<keyword evidence="9" id="KW-1185">Reference proteome</keyword>
<evidence type="ECO:0000256" key="3">
    <source>
        <dbReference type="ARBA" id="ARBA00022475"/>
    </source>
</evidence>
<accession>A0A163XN03</accession>
<gene>
    <name evidence="8" type="ORF">A4A58_15210</name>
</gene>
<comment type="caution">
    <text evidence="8">The sequence shown here is derived from an EMBL/GenBank/DDBJ whole genome shotgun (WGS) entry which is preliminary data.</text>
</comment>
<name>A0A163XN03_9BRAD</name>
<evidence type="ECO:0000313" key="9">
    <source>
        <dbReference type="Proteomes" id="UP000076574"/>
    </source>
</evidence>
<evidence type="ECO:0000256" key="7">
    <source>
        <dbReference type="SAM" id="Phobius"/>
    </source>
</evidence>
<dbReference type="EMBL" id="LVYV01000053">
    <property type="protein sequence ID" value="KZD21128.1"/>
    <property type="molecule type" value="Genomic_DNA"/>
</dbReference>
<keyword evidence="4 7" id="KW-0812">Transmembrane</keyword>
<feature type="transmembrane region" description="Helical" evidence="7">
    <location>
        <begin position="12"/>
        <end position="31"/>
    </location>
</feature>